<accession>A0ABW4T921</accession>
<keyword evidence="2" id="KW-1185">Reference proteome</keyword>
<reference evidence="2" key="1">
    <citation type="journal article" date="2019" name="Int. J. Syst. Evol. Microbiol.">
        <title>The Global Catalogue of Microorganisms (GCM) 10K type strain sequencing project: providing services to taxonomists for standard genome sequencing and annotation.</title>
        <authorList>
            <consortium name="The Broad Institute Genomics Platform"/>
            <consortium name="The Broad Institute Genome Sequencing Center for Infectious Disease"/>
            <person name="Wu L."/>
            <person name="Ma J."/>
        </authorList>
    </citation>
    <scope>NUCLEOTIDE SEQUENCE [LARGE SCALE GENOMIC DNA]</scope>
    <source>
        <strain evidence="2">ICMP 6774ER</strain>
    </source>
</reference>
<dbReference type="SUPFAM" id="SSF160631">
    <property type="entry name" value="SMI1/KNR4-like"/>
    <property type="match status" value="1"/>
</dbReference>
<evidence type="ECO:0000313" key="2">
    <source>
        <dbReference type="Proteomes" id="UP001597368"/>
    </source>
</evidence>
<name>A0ABW4T921_9ACTN</name>
<proteinExistence type="predicted"/>
<evidence type="ECO:0008006" key="3">
    <source>
        <dbReference type="Google" id="ProtNLM"/>
    </source>
</evidence>
<evidence type="ECO:0000313" key="1">
    <source>
        <dbReference type="EMBL" id="MFD1938507.1"/>
    </source>
</evidence>
<gene>
    <name evidence="1" type="ORF">ACFSKW_44240</name>
</gene>
<dbReference type="RefSeq" id="WP_379580577.1">
    <property type="nucleotide sequence ID" value="NZ_JBHUFV010000068.1"/>
</dbReference>
<dbReference type="InterPro" id="IPR037883">
    <property type="entry name" value="Knr4/Smi1-like_sf"/>
</dbReference>
<sequence>MTAMSIYQSLAILHRAAESGTVIITASEPASAEAVRDRETGLKPHFGTVDWTAPPSYRAFLAEHNTFACKRWDVSSNGYVEFVVVGDDAIVELNSNLVHMPEHVDRGDGRWLSTNHLVGFALADADNEAVWCFDVTQPDADGEYPVYYHHYDDQEGRARYVEGGDWEDLANATPDFATFGAWLEAMANAFTAPEPPSWFGQLGSPGFYPGP</sequence>
<dbReference type="EMBL" id="JBHUFV010000068">
    <property type="protein sequence ID" value="MFD1938507.1"/>
    <property type="molecule type" value="Genomic_DNA"/>
</dbReference>
<dbReference type="Proteomes" id="UP001597368">
    <property type="component" value="Unassembled WGS sequence"/>
</dbReference>
<organism evidence="1 2">
    <name type="scientific">Nonomuraea mangrovi</name>
    <dbReference type="NCBI Taxonomy" id="2316207"/>
    <lineage>
        <taxon>Bacteria</taxon>
        <taxon>Bacillati</taxon>
        <taxon>Actinomycetota</taxon>
        <taxon>Actinomycetes</taxon>
        <taxon>Streptosporangiales</taxon>
        <taxon>Streptosporangiaceae</taxon>
        <taxon>Nonomuraea</taxon>
    </lineage>
</organism>
<protein>
    <recommendedName>
        <fullName evidence="3">SMI1/KNR4 family protein</fullName>
    </recommendedName>
</protein>
<comment type="caution">
    <text evidence="1">The sequence shown here is derived from an EMBL/GenBank/DDBJ whole genome shotgun (WGS) entry which is preliminary data.</text>
</comment>
<dbReference type="Gene3D" id="3.40.1580.10">
    <property type="entry name" value="SMI1/KNR4-like"/>
    <property type="match status" value="1"/>
</dbReference>